<dbReference type="HOGENOM" id="CLU_011276_7_1_9"/>
<dbReference type="KEGG" id="dae:Dtox_1294"/>
<protein>
    <submittedName>
        <fullName evidence="9">Precorrin-4 C11-methyltransferase</fullName>
        <ecNumber evidence="9">2.1.1.133</ecNumber>
    </submittedName>
</protein>
<dbReference type="UniPathway" id="UPA00148"/>
<dbReference type="EC" id="2.1.1.133" evidence="9"/>
<evidence type="ECO:0000256" key="5">
    <source>
        <dbReference type="ARBA" id="ARBA00022679"/>
    </source>
</evidence>
<dbReference type="InterPro" id="IPR035996">
    <property type="entry name" value="4pyrrol_Methylase_sf"/>
</dbReference>
<keyword evidence="4 7" id="KW-0489">Methyltransferase</keyword>
<dbReference type="PANTHER" id="PTHR45790">
    <property type="entry name" value="SIROHEME SYNTHASE-RELATED"/>
    <property type="match status" value="1"/>
</dbReference>
<dbReference type="Gene3D" id="3.40.1010.10">
    <property type="entry name" value="Cobalt-precorrin-4 Transmethylase, Domain 1"/>
    <property type="match status" value="1"/>
</dbReference>
<dbReference type="eggNOG" id="COG2875">
    <property type="taxonomic scope" value="Bacteria"/>
</dbReference>
<dbReference type="STRING" id="485916.Dtox_1294"/>
<dbReference type="InterPro" id="IPR014776">
    <property type="entry name" value="4pyrrole_Mease_sub2"/>
</dbReference>
<sequence length="248" mass="26900">MIYFVGAGPGDPELITVKGSRLLSEADMVVYTGSLVNPQVLQYCRPGIEIYNSAGMDLSEIISLMQKAVQEGKKVVRLQTGDPSLYGAIQEQMDALNAVDIPFTVIPGVSSFFAAAAAIPRELTLPGISQTVVLTRIEGRTPVPESEKLSELARHHCTMCIFLSVHLIDTVVQELLDGGYSVDTPVVIVERASWPEERVIKGTVSTISKLIKEAGITRTAMILVGQAFGADYQPSKLYDKNFAHGYRG</sequence>
<dbReference type="InterPro" id="IPR050161">
    <property type="entry name" value="Siro_Cobalamin_biosynth"/>
</dbReference>
<evidence type="ECO:0000256" key="7">
    <source>
        <dbReference type="RuleBase" id="RU003960"/>
    </source>
</evidence>
<dbReference type="PROSITE" id="PS00840">
    <property type="entry name" value="SUMT_2"/>
    <property type="match status" value="1"/>
</dbReference>
<dbReference type="GO" id="GO:0046026">
    <property type="term" value="F:precorrin-4 C11-methyltransferase activity"/>
    <property type="evidence" value="ECO:0007669"/>
    <property type="project" value="UniProtKB-EC"/>
</dbReference>
<dbReference type="Proteomes" id="UP000002217">
    <property type="component" value="Chromosome"/>
</dbReference>
<name>C8W687_DESAS</name>
<dbReference type="InterPro" id="IPR003043">
    <property type="entry name" value="Uropor_MeTrfase_CS"/>
</dbReference>
<dbReference type="Pfam" id="PF00590">
    <property type="entry name" value="TP_methylase"/>
    <property type="match status" value="1"/>
</dbReference>
<organism evidence="9 10">
    <name type="scientific">Desulfofarcimen acetoxidans (strain ATCC 49208 / DSM 771 / KCTC 5769 / VKM B-1644 / 5575)</name>
    <name type="common">Desulfotomaculum acetoxidans</name>
    <dbReference type="NCBI Taxonomy" id="485916"/>
    <lineage>
        <taxon>Bacteria</taxon>
        <taxon>Bacillati</taxon>
        <taxon>Bacillota</taxon>
        <taxon>Clostridia</taxon>
        <taxon>Eubacteriales</taxon>
        <taxon>Peptococcaceae</taxon>
        <taxon>Desulfofarcimen</taxon>
    </lineage>
</organism>
<keyword evidence="10" id="KW-1185">Reference proteome</keyword>
<dbReference type="Gene3D" id="3.30.950.10">
    <property type="entry name" value="Methyltransferase, Cobalt-precorrin-4 Transmethylase, Domain 2"/>
    <property type="match status" value="1"/>
</dbReference>
<gene>
    <name evidence="9" type="ordered locus">Dtox_1294</name>
</gene>
<dbReference type="AlphaFoldDB" id="C8W687"/>
<dbReference type="InterPro" id="IPR014777">
    <property type="entry name" value="4pyrrole_Mease_sub1"/>
</dbReference>
<evidence type="ECO:0000256" key="1">
    <source>
        <dbReference type="ARBA" id="ARBA00004953"/>
    </source>
</evidence>
<dbReference type="InterPro" id="IPR006362">
    <property type="entry name" value="Cbl_synth_CobM/CibF"/>
</dbReference>
<dbReference type="RefSeq" id="WP_015756891.1">
    <property type="nucleotide sequence ID" value="NC_013216.1"/>
</dbReference>
<dbReference type="PANTHER" id="PTHR45790:SF4">
    <property type="entry name" value="COBALT-PRECORRIN-4 C(11)-METHYLTRANSFERASE"/>
    <property type="match status" value="1"/>
</dbReference>
<dbReference type="SUPFAM" id="SSF53790">
    <property type="entry name" value="Tetrapyrrole methylase"/>
    <property type="match status" value="1"/>
</dbReference>
<evidence type="ECO:0000313" key="10">
    <source>
        <dbReference type="Proteomes" id="UP000002217"/>
    </source>
</evidence>
<keyword evidence="5 7" id="KW-0808">Transferase</keyword>
<keyword evidence="3" id="KW-0169">Cobalamin biosynthesis</keyword>
<evidence type="ECO:0000256" key="6">
    <source>
        <dbReference type="ARBA" id="ARBA00022691"/>
    </source>
</evidence>
<dbReference type="GO" id="GO:0032259">
    <property type="term" value="P:methylation"/>
    <property type="evidence" value="ECO:0007669"/>
    <property type="project" value="UniProtKB-KW"/>
</dbReference>
<feature type="domain" description="Tetrapyrrole methylase" evidence="8">
    <location>
        <begin position="1"/>
        <end position="207"/>
    </location>
</feature>
<evidence type="ECO:0000259" key="8">
    <source>
        <dbReference type="Pfam" id="PF00590"/>
    </source>
</evidence>
<evidence type="ECO:0000256" key="2">
    <source>
        <dbReference type="ARBA" id="ARBA00005879"/>
    </source>
</evidence>
<dbReference type="InterPro" id="IPR000878">
    <property type="entry name" value="4pyrrol_Mease"/>
</dbReference>
<comment type="pathway">
    <text evidence="1">Cofactor biosynthesis; adenosylcobalamin biosynthesis.</text>
</comment>
<reference evidence="9 10" key="1">
    <citation type="journal article" date="2009" name="Stand. Genomic Sci.">
        <title>Complete genome sequence of Desulfotomaculum acetoxidans type strain (5575).</title>
        <authorList>
            <person name="Spring S."/>
            <person name="Lapidus A."/>
            <person name="Schroder M."/>
            <person name="Gleim D."/>
            <person name="Sims D."/>
            <person name="Meincke L."/>
            <person name="Glavina Del Rio T."/>
            <person name="Tice H."/>
            <person name="Copeland A."/>
            <person name="Cheng J.F."/>
            <person name="Lucas S."/>
            <person name="Chen F."/>
            <person name="Nolan M."/>
            <person name="Bruce D."/>
            <person name="Goodwin L."/>
            <person name="Pitluck S."/>
            <person name="Ivanova N."/>
            <person name="Mavromatis K."/>
            <person name="Mikhailova N."/>
            <person name="Pati A."/>
            <person name="Chen A."/>
            <person name="Palaniappan K."/>
            <person name="Land M."/>
            <person name="Hauser L."/>
            <person name="Chang Y.J."/>
            <person name="Jeffries C.D."/>
            <person name="Chain P."/>
            <person name="Saunders E."/>
            <person name="Brettin T."/>
            <person name="Detter J.C."/>
            <person name="Goker M."/>
            <person name="Bristow J."/>
            <person name="Eisen J.A."/>
            <person name="Markowitz V."/>
            <person name="Hugenholtz P."/>
            <person name="Kyrpides N.C."/>
            <person name="Klenk H.P."/>
            <person name="Han C."/>
        </authorList>
    </citation>
    <scope>NUCLEOTIDE SEQUENCE [LARGE SCALE GENOMIC DNA]</scope>
    <source>
        <strain evidence="10">ATCC 49208 / DSM 771 / VKM B-1644</strain>
    </source>
</reference>
<dbReference type="GO" id="GO:0009236">
    <property type="term" value="P:cobalamin biosynthetic process"/>
    <property type="evidence" value="ECO:0007669"/>
    <property type="project" value="UniProtKB-UniPathway"/>
</dbReference>
<comment type="similarity">
    <text evidence="2 7">Belongs to the precorrin methyltransferase family.</text>
</comment>
<evidence type="ECO:0000256" key="4">
    <source>
        <dbReference type="ARBA" id="ARBA00022603"/>
    </source>
</evidence>
<dbReference type="PROSITE" id="PS00839">
    <property type="entry name" value="SUMT_1"/>
    <property type="match status" value="1"/>
</dbReference>
<accession>C8W687</accession>
<keyword evidence="6" id="KW-0949">S-adenosyl-L-methionine</keyword>
<dbReference type="OrthoDB" id="9815856at2"/>
<dbReference type="CDD" id="cd11641">
    <property type="entry name" value="Precorrin-4_C11-MT"/>
    <property type="match status" value="1"/>
</dbReference>
<proteinExistence type="inferred from homology"/>
<evidence type="ECO:0000256" key="3">
    <source>
        <dbReference type="ARBA" id="ARBA00022573"/>
    </source>
</evidence>
<dbReference type="NCBIfam" id="TIGR01465">
    <property type="entry name" value="cobM_cbiF"/>
    <property type="match status" value="1"/>
</dbReference>
<dbReference type="EMBL" id="CP001720">
    <property type="protein sequence ID" value="ACV62176.1"/>
    <property type="molecule type" value="Genomic_DNA"/>
</dbReference>
<evidence type="ECO:0000313" key="9">
    <source>
        <dbReference type="EMBL" id="ACV62176.1"/>
    </source>
</evidence>